<sequence length="46" mass="4869">MMLLSLHIVAVAALIGISGNIGYQLGVKEGFRISSREKPPTQSNGN</sequence>
<gene>
    <name evidence="1" type="ORF">METZ01_LOCUS198424</name>
</gene>
<reference evidence="1" key="1">
    <citation type="submission" date="2018-05" db="EMBL/GenBank/DDBJ databases">
        <authorList>
            <person name="Lanie J.A."/>
            <person name="Ng W.-L."/>
            <person name="Kazmierczak K.M."/>
            <person name="Andrzejewski T.M."/>
            <person name="Davidsen T.M."/>
            <person name="Wayne K.J."/>
            <person name="Tettelin H."/>
            <person name="Glass J.I."/>
            <person name="Rusch D."/>
            <person name="Podicherti R."/>
            <person name="Tsui H.-C.T."/>
            <person name="Winkler M.E."/>
        </authorList>
    </citation>
    <scope>NUCLEOTIDE SEQUENCE</scope>
</reference>
<protein>
    <submittedName>
        <fullName evidence="1">Uncharacterized protein</fullName>
    </submittedName>
</protein>
<proteinExistence type="predicted"/>
<accession>A0A382E4K6</accession>
<dbReference type="EMBL" id="UINC01042648">
    <property type="protein sequence ID" value="SVB45570.1"/>
    <property type="molecule type" value="Genomic_DNA"/>
</dbReference>
<evidence type="ECO:0000313" key="1">
    <source>
        <dbReference type="EMBL" id="SVB45570.1"/>
    </source>
</evidence>
<dbReference type="AlphaFoldDB" id="A0A382E4K6"/>
<name>A0A382E4K6_9ZZZZ</name>
<organism evidence="1">
    <name type="scientific">marine metagenome</name>
    <dbReference type="NCBI Taxonomy" id="408172"/>
    <lineage>
        <taxon>unclassified sequences</taxon>
        <taxon>metagenomes</taxon>
        <taxon>ecological metagenomes</taxon>
    </lineage>
</organism>